<dbReference type="GO" id="GO:0006508">
    <property type="term" value="P:proteolysis"/>
    <property type="evidence" value="ECO:0007669"/>
    <property type="project" value="InterPro"/>
</dbReference>
<protein>
    <recommendedName>
        <fullName evidence="4">Peptidase S8/S53 domain-containing protein</fullName>
    </recommendedName>
</protein>
<name>A0A2S7JZ65_9PROT</name>
<evidence type="ECO:0000313" key="2">
    <source>
        <dbReference type="EMBL" id="PQA85532.1"/>
    </source>
</evidence>
<gene>
    <name evidence="2" type="ORF">CW354_21570</name>
</gene>
<dbReference type="CDD" id="cd05562">
    <property type="entry name" value="Peptidases_S53_like"/>
    <property type="match status" value="1"/>
</dbReference>
<dbReference type="AlphaFoldDB" id="A0A2S7JZ65"/>
<accession>A0A2S7JZ65</accession>
<dbReference type="RefSeq" id="WP_104832172.1">
    <property type="nucleotide sequence ID" value="NZ_PJCH01000017.1"/>
</dbReference>
<feature type="chain" id="PRO_5015422759" description="Peptidase S8/S53 domain-containing protein" evidence="1">
    <location>
        <begin position="25"/>
        <end position="784"/>
    </location>
</feature>
<dbReference type="SUPFAM" id="SSF52743">
    <property type="entry name" value="Subtilisin-like"/>
    <property type="match status" value="1"/>
</dbReference>
<evidence type="ECO:0000313" key="3">
    <source>
        <dbReference type="Proteomes" id="UP000239504"/>
    </source>
</evidence>
<dbReference type="EMBL" id="PJCH01000017">
    <property type="protein sequence ID" value="PQA85532.1"/>
    <property type="molecule type" value="Genomic_DNA"/>
</dbReference>
<keyword evidence="3" id="KW-1185">Reference proteome</keyword>
<proteinExistence type="predicted"/>
<dbReference type="OrthoDB" id="7586325at2"/>
<evidence type="ECO:0000256" key="1">
    <source>
        <dbReference type="SAM" id="SignalP"/>
    </source>
</evidence>
<dbReference type="InterPro" id="IPR036852">
    <property type="entry name" value="Peptidase_S8/S53_dom_sf"/>
</dbReference>
<organism evidence="2 3">
    <name type="scientific">Hyphococcus luteus</name>
    <dbReference type="NCBI Taxonomy" id="2058213"/>
    <lineage>
        <taxon>Bacteria</taxon>
        <taxon>Pseudomonadati</taxon>
        <taxon>Pseudomonadota</taxon>
        <taxon>Alphaproteobacteria</taxon>
        <taxon>Parvularculales</taxon>
        <taxon>Parvularculaceae</taxon>
        <taxon>Hyphococcus</taxon>
    </lineage>
</organism>
<dbReference type="Proteomes" id="UP000239504">
    <property type="component" value="Unassembled WGS sequence"/>
</dbReference>
<dbReference type="GO" id="GO:0004252">
    <property type="term" value="F:serine-type endopeptidase activity"/>
    <property type="evidence" value="ECO:0007669"/>
    <property type="project" value="InterPro"/>
</dbReference>
<feature type="signal peptide" evidence="1">
    <location>
        <begin position="1"/>
        <end position="24"/>
    </location>
</feature>
<keyword evidence="1" id="KW-0732">Signal</keyword>
<sequence>MLRKLFLGVGMAAALSAAPSLANAQDGGKDSQMRKIGGALQVVYSKNQSAVALRSARRAAPAVKTRPDWSGEGVELGRARAAGEQELVIANVSEDGYVRLDAIASGATEDLSATMEAMGARNVSSLGKTVSASFPVDRLGDLAGSHYLAFARPALATTNVGLVTSQGDRSMRTDIVRQQFGYDGSGLTIGVLSDSFACDPGPLNAAGVYTTPAEDEANNDIPPNVGILADLPTTDPDCIDEGRGMAQLIHDVAPEAKILFHTAFGGEADFASGIVELALAGADVIVDDVIYFTEPMFQDGIIAQAADEVSRLGVPYYSSNGNRARDSYQSKYRAVAFDGSTFHDFDPGPGEDPLMTVQLDGSLQTNLSFQWDSPNFSVSGGDGAQNDVDVIMFDQAGDRVADCFPGGGPLVVPPNGLCQFIFTDGGVPIDGGGGGDAIEFLSLVDFIGGQTVQLGFETQSGDAPGFVKFVIAGGGFASSEYAIDAPSGYGHNNAAGAEGVGAAAFYFTEEFIGDPSTQQLRAEAGEPECVPACLNDFSSAGGTPIFFDTDGNRLRWPDIRLKPGVTAPDGTNTSFFFNDTSRDDDDGDGVFETGEPGEFPNFFGTSAAAPHAASVAALMIDSENSQIIKTAYNGDVFYRMCMPRKKHPRGHGFFRKHHPRSERIRGRDLHVSPEDVQDLVDDGALLGPCDRTEPEEIYWVMRSTAQNMSVRADNGTGETVQVFDEVGFGGFDFDSGFGMVDAKAALKKFNRGHGGHHGWGAGWGHGWNNGWGRGYGWHDDDHRR</sequence>
<dbReference type="InterPro" id="IPR034075">
    <property type="entry name" value="Glr3161-like_dom"/>
</dbReference>
<dbReference type="Gene3D" id="3.40.50.200">
    <property type="entry name" value="Peptidase S8/S53 domain"/>
    <property type="match status" value="2"/>
</dbReference>
<evidence type="ECO:0008006" key="4">
    <source>
        <dbReference type="Google" id="ProtNLM"/>
    </source>
</evidence>
<reference evidence="2 3" key="1">
    <citation type="submission" date="2017-12" db="EMBL/GenBank/DDBJ databases">
        <authorList>
            <person name="Hurst M.R.H."/>
        </authorList>
    </citation>
    <scope>NUCLEOTIDE SEQUENCE [LARGE SCALE GENOMIC DNA]</scope>
    <source>
        <strain evidence="2 3">SY-3-19</strain>
    </source>
</reference>
<comment type="caution">
    <text evidence="2">The sequence shown here is derived from an EMBL/GenBank/DDBJ whole genome shotgun (WGS) entry which is preliminary data.</text>
</comment>